<feature type="transmembrane region" description="Helical" evidence="1">
    <location>
        <begin position="87"/>
        <end position="112"/>
    </location>
</feature>
<feature type="transmembrane region" description="Helical" evidence="1">
    <location>
        <begin position="194"/>
        <end position="217"/>
    </location>
</feature>
<dbReference type="PANTHER" id="PTHR45830:SF18">
    <property type="entry name" value="SERPENTINE RECEPTOR, CLASS I"/>
    <property type="match status" value="1"/>
</dbReference>
<dbReference type="SUPFAM" id="SSF81321">
    <property type="entry name" value="Family A G protein-coupled receptor-like"/>
    <property type="match status" value="1"/>
</dbReference>
<evidence type="ECO:0000313" key="2">
    <source>
        <dbReference type="EMBL" id="CCD63568.1"/>
    </source>
</evidence>
<dbReference type="InterPro" id="IPR019429">
    <property type="entry name" value="7TM_GPCR_serpentine_rcpt_Sri"/>
</dbReference>
<keyword evidence="2" id="KW-0675">Receptor</keyword>
<proteinExistence type="predicted"/>
<accession>O61946</accession>
<dbReference type="AGR" id="WB:WBGene00005533"/>
<name>O61946_CAEEL</name>
<feature type="transmembrane region" description="Helical" evidence="1">
    <location>
        <begin position="133"/>
        <end position="153"/>
    </location>
</feature>
<feature type="transmembrane region" description="Helical" evidence="1">
    <location>
        <begin position="275"/>
        <end position="296"/>
    </location>
</feature>
<evidence type="ECO:0000313" key="3">
    <source>
        <dbReference type="Proteomes" id="UP000001940"/>
    </source>
</evidence>
<reference evidence="2 3" key="1">
    <citation type="journal article" date="1998" name="Science">
        <title>Genome sequence of the nematode C. elegans: a platform for investigating biology.</title>
        <authorList>
            <consortium name="The C. elegans sequencing consortium"/>
            <person name="Sulson J.E."/>
            <person name="Waterston R."/>
        </authorList>
    </citation>
    <scope>NUCLEOTIDE SEQUENCE [LARGE SCALE GENOMIC DNA]</scope>
    <source>
        <strain evidence="2 3">Bristol N2</strain>
    </source>
</reference>
<dbReference type="InParanoid" id="O61946"/>
<dbReference type="CTD" id="191901"/>
<dbReference type="UCSC" id="T24A6.4">
    <property type="organism name" value="c. elegans"/>
</dbReference>
<dbReference type="KEGG" id="cel:CELE_T24A6.4"/>
<dbReference type="PANTHER" id="PTHR45830">
    <property type="entry name" value="SERPENTINE RECEPTOR, CLASS I"/>
    <property type="match status" value="1"/>
</dbReference>
<protein>
    <submittedName>
        <fullName evidence="2">Serpentine Receptor, class I</fullName>
    </submittedName>
</protein>
<dbReference type="AlphaFoldDB" id="O61946"/>
<evidence type="ECO:0000313" key="4">
    <source>
        <dbReference type="WormBase" id="T24A6.4"/>
    </source>
</evidence>
<feature type="transmembrane region" description="Helical" evidence="1">
    <location>
        <begin position="12"/>
        <end position="35"/>
    </location>
</feature>
<dbReference type="PaxDb" id="6239-T24A6.4"/>
<dbReference type="FunCoup" id="O61946">
    <property type="interactions" value="2"/>
</dbReference>
<dbReference type="EMBL" id="BX284605">
    <property type="protein sequence ID" value="CCD63568.1"/>
    <property type="molecule type" value="Genomic_DNA"/>
</dbReference>
<keyword evidence="1" id="KW-1133">Transmembrane helix</keyword>
<dbReference type="Proteomes" id="UP000001940">
    <property type="component" value="Chromosome V"/>
</dbReference>
<feature type="transmembrane region" description="Helical" evidence="1">
    <location>
        <begin position="238"/>
        <end position="263"/>
    </location>
</feature>
<dbReference type="GeneID" id="191901"/>
<evidence type="ECO:0000256" key="1">
    <source>
        <dbReference type="SAM" id="Phobius"/>
    </source>
</evidence>
<dbReference type="OMA" id="ALTMCFV"/>
<dbReference type="OrthoDB" id="5845382at2759"/>
<dbReference type="eggNOG" id="ENOG502R687">
    <property type="taxonomic scope" value="Eukaryota"/>
</dbReference>
<dbReference type="PIR" id="H89004">
    <property type="entry name" value="H89004"/>
</dbReference>
<dbReference type="WormBase" id="T24A6.4">
    <property type="protein sequence ID" value="CE14130"/>
    <property type="gene ID" value="WBGene00005533"/>
    <property type="gene designation" value="sri-21"/>
</dbReference>
<dbReference type="Pfam" id="PF10327">
    <property type="entry name" value="7TM_GPCR_Sri"/>
    <property type="match status" value="1"/>
</dbReference>
<dbReference type="Bgee" id="WBGene00005533">
    <property type="expression patterns" value="Expressed in larva and 1 other cell type or tissue"/>
</dbReference>
<keyword evidence="3" id="KW-1185">Reference proteome</keyword>
<dbReference type="RefSeq" id="NP_503994.1">
    <property type="nucleotide sequence ID" value="NM_071593.5"/>
</dbReference>
<gene>
    <name evidence="2 4" type="primary">sri-21</name>
    <name evidence="2" type="ORF">CELE_T24A6.4</name>
    <name evidence="4" type="ORF">T24A6.4</name>
</gene>
<dbReference type="PhylomeDB" id="O61946"/>
<keyword evidence="1" id="KW-0812">Transmembrane</keyword>
<sequence>MSLNISFETPKWLVTCYHSSTIISVFINTLGIYLIKSQSGAIDSFRYYLLWFTICSLSSDICLFFLVQPIPLLPIWAGYINGPLWSVFGISTHMTSLVGSIAIGEQAAALTMCFVRKYQALSRIRNEVSKSSIIFVWIFTQIVIAVWVTFYYFTGMDRSTSLNIIAKNYPTLYPKFLELEDFQLYVRNEITTCFLISAGFMASIFIAIIIYSTVRMINILKNLEKHVSAVNFKKHKAAVGSLIAQFLTTPIAFVPPVASGVLLCFDFQHIQVTNWAMLALASCHGTVNCLVMILTCPPYRGYLKRHVLAAFRQNS</sequence>
<keyword evidence="1" id="KW-0472">Membrane</keyword>
<organism evidence="2 3">
    <name type="scientific">Caenorhabditis elegans</name>
    <dbReference type="NCBI Taxonomy" id="6239"/>
    <lineage>
        <taxon>Eukaryota</taxon>
        <taxon>Metazoa</taxon>
        <taxon>Ecdysozoa</taxon>
        <taxon>Nematoda</taxon>
        <taxon>Chromadorea</taxon>
        <taxon>Rhabditida</taxon>
        <taxon>Rhabditina</taxon>
        <taxon>Rhabditomorpha</taxon>
        <taxon>Rhabditoidea</taxon>
        <taxon>Rhabditidae</taxon>
        <taxon>Peloderinae</taxon>
        <taxon>Caenorhabditis</taxon>
    </lineage>
</organism>
<dbReference type="HOGENOM" id="CLU_067919_1_0_1"/>
<feature type="transmembrane region" description="Helical" evidence="1">
    <location>
        <begin position="47"/>
        <end position="67"/>
    </location>
</feature>